<accession>I7GLX6</accession>
<dbReference type="EMBL" id="AB172833">
    <property type="protein sequence ID" value="BAE89895.1"/>
    <property type="molecule type" value="mRNA"/>
</dbReference>
<proteinExistence type="evidence at transcript level"/>
<sequence length="28" mass="2967">MRMLIDNSAASISLYVILNSIASPSVSI</sequence>
<reference evidence="1" key="1">
    <citation type="journal article" date="2007" name="PLoS Biol.">
        <title>Rate of evolution in brain-expressed genes in humans and other primates.</title>
        <authorList>
            <person name="Wang H.-Y."/>
            <person name="Chien H.-C."/>
            <person name="Osada N."/>
            <person name="Hashimoto K."/>
            <person name="Sugano S."/>
            <person name="Gojobori T."/>
            <person name="Chou C.-K."/>
            <person name="Tsai S.-F."/>
            <person name="Wu C.-I."/>
            <person name="Shen C.-K.J."/>
        </authorList>
    </citation>
    <scope>NUCLEOTIDE SEQUENCE</scope>
</reference>
<dbReference type="AlphaFoldDB" id="I7GLX6"/>
<organism evidence="1">
    <name type="scientific">Macaca fascicularis</name>
    <name type="common">Crab-eating macaque</name>
    <name type="synonym">Cynomolgus monkey</name>
    <dbReference type="NCBI Taxonomy" id="9541"/>
    <lineage>
        <taxon>Eukaryota</taxon>
        <taxon>Metazoa</taxon>
        <taxon>Chordata</taxon>
        <taxon>Craniata</taxon>
        <taxon>Vertebrata</taxon>
        <taxon>Euteleostomi</taxon>
        <taxon>Mammalia</taxon>
        <taxon>Eutheria</taxon>
        <taxon>Euarchontoglires</taxon>
        <taxon>Primates</taxon>
        <taxon>Haplorrhini</taxon>
        <taxon>Catarrhini</taxon>
        <taxon>Cercopithecidae</taxon>
        <taxon>Cercopithecinae</taxon>
        <taxon>Macaca</taxon>
    </lineage>
</organism>
<keyword evidence="1" id="KW-0687">Ribonucleoprotein</keyword>
<name>I7GLX6_MACFA</name>
<dbReference type="GO" id="GO:0005840">
    <property type="term" value="C:ribosome"/>
    <property type="evidence" value="ECO:0007669"/>
    <property type="project" value="UniProtKB-KW"/>
</dbReference>
<protein>
    <submittedName>
        <fullName evidence="1">Macaca fascicularis brain cDNA clone: QflA-19774, similar to human mitochondrial ribosomal protein L42 (MRPL42), nucleargene encoding mitochondrial protein, transcript variant1, mRNA, RefSeq: NM_01...</fullName>
    </submittedName>
</protein>
<evidence type="ECO:0000313" key="1">
    <source>
        <dbReference type="EMBL" id="BAE89895.1"/>
    </source>
</evidence>
<keyword evidence="1" id="KW-0689">Ribosomal protein</keyword>